<evidence type="ECO:0000313" key="3">
    <source>
        <dbReference type="Proteomes" id="UP000217790"/>
    </source>
</evidence>
<sequence>MQDEKNDLESYPPASPQSDAADIASDVQQPGEASKFRNVNFYWENSTFLVEDELFRAPRYQFIKHSETFKAMFTLPQADADAVEGNTDDKPIHLYGVEDSLVRVPKHNLVGKSEVFDSMLSLPQGGSEPEGISDEKPIQLAGIKKVDFERLLQIIYPIDSTKLPDLSVNGWVSVLTLSSLWRMSVRKTAMERLTSRLSQISPVDRILLGRRYSVAHWISSGYEELASREGVVSLEEAERVGLGTALRIEHIRESLFAVGLRKQPRTNTPIYCGSCGSHYCCGRNHLSRPPFDSHMVKEKVGETFEAELKDVQAEGAGFE</sequence>
<accession>A0A2H3CV52</accession>
<organism evidence="2 3">
    <name type="scientific">Armillaria gallica</name>
    <name type="common">Bulbous honey fungus</name>
    <name type="synonym">Armillaria bulbosa</name>
    <dbReference type="NCBI Taxonomy" id="47427"/>
    <lineage>
        <taxon>Eukaryota</taxon>
        <taxon>Fungi</taxon>
        <taxon>Dikarya</taxon>
        <taxon>Basidiomycota</taxon>
        <taxon>Agaricomycotina</taxon>
        <taxon>Agaricomycetes</taxon>
        <taxon>Agaricomycetidae</taxon>
        <taxon>Agaricales</taxon>
        <taxon>Marasmiineae</taxon>
        <taxon>Physalacriaceae</taxon>
        <taxon>Armillaria</taxon>
    </lineage>
</organism>
<dbReference type="EMBL" id="KZ293681">
    <property type="protein sequence ID" value="PBK86911.1"/>
    <property type="molecule type" value="Genomic_DNA"/>
</dbReference>
<gene>
    <name evidence="2" type="ORF">ARMGADRAFT_1086017</name>
</gene>
<proteinExistence type="predicted"/>
<evidence type="ECO:0000313" key="2">
    <source>
        <dbReference type="EMBL" id="PBK86911.1"/>
    </source>
</evidence>
<dbReference type="Proteomes" id="UP000217790">
    <property type="component" value="Unassembled WGS sequence"/>
</dbReference>
<dbReference type="SUPFAM" id="SSF54695">
    <property type="entry name" value="POZ domain"/>
    <property type="match status" value="1"/>
</dbReference>
<name>A0A2H3CV52_ARMGA</name>
<dbReference type="InParanoid" id="A0A2H3CV52"/>
<dbReference type="InterPro" id="IPR011333">
    <property type="entry name" value="SKP1/BTB/POZ_sf"/>
</dbReference>
<dbReference type="AlphaFoldDB" id="A0A2H3CV52"/>
<protein>
    <recommendedName>
        <fullName evidence="4">BTB domain-containing protein</fullName>
    </recommendedName>
</protein>
<dbReference type="OrthoDB" id="3199068at2759"/>
<evidence type="ECO:0000256" key="1">
    <source>
        <dbReference type="SAM" id="MobiDB-lite"/>
    </source>
</evidence>
<keyword evidence="3" id="KW-1185">Reference proteome</keyword>
<reference evidence="3" key="1">
    <citation type="journal article" date="2017" name="Nat. Ecol. Evol.">
        <title>Genome expansion and lineage-specific genetic innovations in the forest pathogenic fungi Armillaria.</title>
        <authorList>
            <person name="Sipos G."/>
            <person name="Prasanna A.N."/>
            <person name="Walter M.C."/>
            <person name="O'Connor E."/>
            <person name="Balint B."/>
            <person name="Krizsan K."/>
            <person name="Kiss B."/>
            <person name="Hess J."/>
            <person name="Varga T."/>
            <person name="Slot J."/>
            <person name="Riley R."/>
            <person name="Boka B."/>
            <person name="Rigling D."/>
            <person name="Barry K."/>
            <person name="Lee J."/>
            <person name="Mihaltcheva S."/>
            <person name="LaButti K."/>
            <person name="Lipzen A."/>
            <person name="Waldron R."/>
            <person name="Moloney N.M."/>
            <person name="Sperisen C."/>
            <person name="Kredics L."/>
            <person name="Vagvoelgyi C."/>
            <person name="Patrignani A."/>
            <person name="Fitzpatrick D."/>
            <person name="Nagy I."/>
            <person name="Doyle S."/>
            <person name="Anderson J.B."/>
            <person name="Grigoriev I.V."/>
            <person name="Gueldener U."/>
            <person name="Muensterkoetter M."/>
            <person name="Nagy L.G."/>
        </authorList>
    </citation>
    <scope>NUCLEOTIDE SEQUENCE [LARGE SCALE GENOMIC DNA]</scope>
    <source>
        <strain evidence="3">Ar21-2</strain>
    </source>
</reference>
<evidence type="ECO:0008006" key="4">
    <source>
        <dbReference type="Google" id="ProtNLM"/>
    </source>
</evidence>
<feature type="region of interest" description="Disordered" evidence="1">
    <location>
        <begin position="1"/>
        <end position="31"/>
    </location>
</feature>